<evidence type="ECO:0000256" key="5">
    <source>
        <dbReference type="ARBA" id="ARBA00022989"/>
    </source>
</evidence>
<protein>
    <recommendedName>
        <fullName evidence="10">Protein-serine O-palmitoleoyltransferase porcupine</fullName>
        <ecNumber evidence="9">2.3.1.250</ecNumber>
    </recommendedName>
</protein>
<evidence type="ECO:0000256" key="7">
    <source>
        <dbReference type="ARBA" id="ARBA00023315"/>
    </source>
</evidence>
<dbReference type="GO" id="GO:0016055">
    <property type="term" value="P:Wnt signaling pathway"/>
    <property type="evidence" value="ECO:0007669"/>
    <property type="project" value="UniProtKB-KW"/>
</dbReference>
<dbReference type="GO" id="GO:0017147">
    <property type="term" value="F:Wnt-protein binding"/>
    <property type="evidence" value="ECO:0007669"/>
    <property type="project" value="TreeGrafter"/>
</dbReference>
<dbReference type="PANTHER" id="PTHR13906:SF12">
    <property type="entry name" value="PROTEIN-SERINE O-PALMITOLEOYLTRANSFERASE PORCUPINE"/>
    <property type="match status" value="1"/>
</dbReference>
<keyword evidence="14" id="KW-1185">Reference proteome</keyword>
<keyword evidence="5 12" id="KW-1133">Transmembrane helix</keyword>
<feature type="transmembrane region" description="Helical" evidence="12">
    <location>
        <begin position="60"/>
        <end position="86"/>
    </location>
</feature>
<dbReference type="InterPro" id="IPR049941">
    <property type="entry name" value="LPLAT_7/PORCN-like"/>
</dbReference>
<dbReference type="PANTHER" id="PTHR13906">
    <property type="entry name" value="PORCUPINE"/>
    <property type="match status" value="1"/>
</dbReference>
<dbReference type="EC" id="2.3.1.250" evidence="9"/>
<dbReference type="GO" id="GO:0061355">
    <property type="term" value="P:Wnt protein secretion"/>
    <property type="evidence" value="ECO:0007669"/>
    <property type="project" value="TreeGrafter"/>
</dbReference>
<dbReference type="InterPro" id="IPR004299">
    <property type="entry name" value="MBOAT_fam"/>
</dbReference>
<evidence type="ECO:0000256" key="8">
    <source>
        <dbReference type="ARBA" id="ARBA00038269"/>
    </source>
</evidence>
<accession>A0AAV2IA62</accession>
<evidence type="ECO:0000256" key="10">
    <source>
        <dbReference type="ARBA" id="ARBA00040371"/>
    </source>
</evidence>
<organism evidence="13 14">
    <name type="scientific">Lymnaea stagnalis</name>
    <name type="common">Great pond snail</name>
    <name type="synonym">Helix stagnalis</name>
    <dbReference type="NCBI Taxonomy" id="6523"/>
    <lineage>
        <taxon>Eukaryota</taxon>
        <taxon>Metazoa</taxon>
        <taxon>Spiralia</taxon>
        <taxon>Lophotrochozoa</taxon>
        <taxon>Mollusca</taxon>
        <taxon>Gastropoda</taxon>
        <taxon>Heterobranchia</taxon>
        <taxon>Euthyneura</taxon>
        <taxon>Panpulmonata</taxon>
        <taxon>Hygrophila</taxon>
        <taxon>Lymnaeoidea</taxon>
        <taxon>Lymnaeidae</taxon>
        <taxon>Lymnaea</taxon>
    </lineage>
</organism>
<evidence type="ECO:0000256" key="4">
    <source>
        <dbReference type="ARBA" id="ARBA00022692"/>
    </source>
</evidence>
<reference evidence="13 14" key="1">
    <citation type="submission" date="2024-04" db="EMBL/GenBank/DDBJ databases">
        <authorList>
            <consortium name="Genoscope - CEA"/>
            <person name="William W."/>
        </authorList>
    </citation>
    <scope>NUCLEOTIDE SEQUENCE [LARGE SCALE GENOMIC DNA]</scope>
</reference>
<evidence type="ECO:0000256" key="9">
    <source>
        <dbReference type="ARBA" id="ARBA00038867"/>
    </source>
</evidence>
<feature type="transmembrane region" description="Helical" evidence="12">
    <location>
        <begin position="21"/>
        <end position="40"/>
    </location>
</feature>
<evidence type="ECO:0000256" key="11">
    <source>
        <dbReference type="ARBA" id="ARBA00047978"/>
    </source>
</evidence>
<sequence length="146" mass="16575">MKIISLGVDVGKGAVPKLPNIFEYSGYCFNVGTVIFGPWVSYNQYIRILDCQAQSLNFLWAFKVLITSSFAMFCLIHSNCLTSWIIMGKAWRWILAYRDAQSFRFSHYSISFLSDSTSTLSGIQFDGGSALQWNIARPQHIEIPRS</sequence>
<evidence type="ECO:0000256" key="6">
    <source>
        <dbReference type="ARBA" id="ARBA00023136"/>
    </source>
</evidence>
<proteinExistence type="inferred from homology"/>
<evidence type="ECO:0000256" key="1">
    <source>
        <dbReference type="ARBA" id="ARBA00004141"/>
    </source>
</evidence>
<dbReference type="Proteomes" id="UP001497497">
    <property type="component" value="Unassembled WGS sequence"/>
</dbReference>
<name>A0AAV2IA62_LYMST</name>
<comment type="subcellular location">
    <subcellularLocation>
        <location evidence="1">Membrane</location>
        <topology evidence="1">Multi-pass membrane protein</topology>
    </subcellularLocation>
</comment>
<evidence type="ECO:0000313" key="14">
    <source>
        <dbReference type="Proteomes" id="UP001497497"/>
    </source>
</evidence>
<keyword evidence="4 12" id="KW-0812">Transmembrane</keyword>
<keyword evidence="2" id="KW-0808">Transferase</keyword>
<keyword evidence="7" id="KW-0012">Acyltransferase</keyword>
<keyword evidence="6 12" id="KW-0472">Membrane</keyword>
<gene>
    <name evidence="13" type="ORF">GSLYS_00016272001</name>
</gene>
<evidence type="ECO:0000256" key="2">
    <source>
        <dbReference type="ARBA" id="ARBA00022679"/>
    </source>
</evidence>
<keyword evidence="3" id="KW-0879">Wnt signaling pathway</keyword>
<dbReference type="GO" id="GO:1990698">
    <property type="term" value="F:palmitoleoyltransferase activity"/>
    <property type="evidence" value="ECO:0007669"/>
    <property type="project" value="UniProtKB-EC"/>
</dbReference>
<comment type="similarity">
    <text evidence="8">Belongs to the membrane-bound acyltransferase family. Porcupine subfamily.</text>
</comment>
<dbReference type="GO" id="GO:0016020">
    <property type="term" value="C:membrane"/>
    <property type="evidence" value="ECO:0007669"/>
    <property type="project" value="UniProtKB-SubCell"/>
</dbReference>
<dbReference type="EMBL" id="CAXITT010000505">
    <property type="protein sequence ID" value="CAL1542738.1"/>
    <property type="molecule type" value="Genomic_DNA"/>
</dbReference>
<feature type="non-terminal residue" evidence="13">
    <location>
        <position position="146"/>
    </location>
</feature>
<evidence type="ECO:0000313" key="13">
    <source>
        <dbReference type="EMBL" id="CAL1542738.1"/>
    </source>
</evidence>
<dbReference type="GO" id="GO:0030258">
    <property type="term" value="P:lipid modification"/>
    <property type="evidence" value="ECO:0007669"/>
    <property type="project" value="TreeGrafter"/>
</dbReference>
<comment type="catalytic activity">
    <reaction evidence="11">
        <text>[Wnt protein]-L-serine + (9Z)-hexadecenoyl-CoA = [Wnt protein]-O-(9Z)-hexadecenoyl-L-serine + CoA</text>
        <dbReference type="Rhea" id="RHEA:45336"/>
        <dbReference type="Rhea" id="RHEA-COMP:11170"/>
        <dbReference type="Rhea" id="RHEA-COMP:11171"/>
        <dbReference type="ChEBI" id="CHEBI:29999"/>
        <dbReference type="ChEBI" id="CHEBI:57287"/>
        <dbReference type="ChEBI" id="CHEBI:61540"/>
        <dbReference type="ChEBI" id="CHEBI:85189"/>
        <dbReference type="EC" id="2.3.1.250"/>
    </reaction>
</comment>
<evidence type="ECO:0000256" key="3">
    <source>
        <dbReference type="ARBA" id="ARBA00022687"/>
    </source>
</evidence>
<comment type="caution">
    <text evidence="13">The sequence shown here is derived from an EMBL/GenBank/DDBJ whole genome shotgun (WGS) entry which is preliminary data.</text>
</comment>
<dbReference type="GO" id="GO:0005783">
    <property type="term" value="C:endoplasmic reticulum"/>
    <property type="evidence" value="ECO:0007669"/>
    <property type="project" value="TreeGrafter"/>
</dbReference>
<evidence type="ECO:0000256" key="12">
    <source>
        <dbReference type="SAM" id="Phobius"/>
    </source>
</evidence>
<dbReference type="AlphaFoldDB" id="A0AAV2IA62"/>
<dbReference type="Pfam" id="PF03062">
    <property type="entry name" value="MBOAT"/>
    <property type="match status" value="1"/>
</dbReference>